<name>A0A1S1HQZ8_PROST</name>
<dbReference type="AlphaFoldDB" id="A0A1S1HQZ8"/>
<sequence length="102" mass="11621">MSTYHITPDARADLIGIRQYTVQQWGKLQSQSYLSELRQAIRILAETPSLGKSRADVGTGVLSFPHASHMIYYVEQDCHIVVFAVLHQRMLPSLHLTEREIT</sequence>
<gene>
    <name evidence="4" type="ORF">A3Q29_20185</name>
</gene>
<dbReference type="PANTHER" id="PTHR33755">
    <property type="entry name" value="TOXIN PARE1-RELATED"/>
    <property type="match status" value="1"/>
</dbReference>
<dbReference type="Gene3D" id="3.30.2310.20">
    <property type="entry name" value="RelE-like"/>
    <property type="match status" value="1"/>
</dbReference>
<comment type="similarity">
    <text evidence="1 3">Belongs to the RelE toxin family.</text>
</comment>
<organism evidence="4 5">
    <name type="scientific">Providencia stuartii</name>
    <dbReference type="NCBI Taxonomy" id="588"/>
    <lineage>
        <taxon>Bacteria</taxon>
        <taxon>Pseudomonadati</taxon>
        <taxon>Pseudomonadota</taxon>
        <taxon>Gammaproteobacteria</taxon>
        <taxon>Enterobacterales</taxon>
        <taxon>Morganellaceae</taxon>
        <taxon>Providencia</taxon>
    </lineage>
</organism>
<dbReference type="Proteomes" id="UP000179588">
    <property type="component" value="Unassembled WGS sequence"/>
</dbReference>
<protein>
    <recommendedName>
        <fullName evidence="3">Toxin</fullName>
    </recommendedName>
</protein>
<keyword evidence="2" id="KW-1277">Toxin-antitoxin system</keyword>
<reference evidence="4 5" key="1">
    <citation type="submission" date="2016-03" db="EMBL/GenBank/DDBJ databases">
        <title>Genome sequence of Providencia stuartii strain, isolated from the salivary glands of larval Lucilia sericata.</title>
        <authorList>
            <person name="Yuan Y."/>
            <person name="Zhang Y."/>
            <person name="Fu S."/>
            <person name="Crippen T.L."/>
            <person name="Visi D."/>
            <person name="Benbow M.E."/>
            <person name="Allen M."/>
            <person name="Tomberlin J.K."/>
            <person name="Sze S.-H."/>
            <person name="Tarone A.M."/>
        </authorList>
    </citation>
    <scope>NUCLEOTIDE SEQUENCE [LARGE SCALE GENOMIC DNA]</scope>
    <source>
        <strain evidence="4 5">Crippen</strain>
    </source>
</reference>
<accession>A0A1S1HQZ8</accession>
<comment type="caution">
    <text evidence="4">The sequence shown here is derived from an EMBL/GenBank/DDBJ whole genome shotgun (WGS) entry which is preliminary data.</text>
</comment>
<proteinExistence type="inferred from homology"/>
<dbReference type="Pfam" id="PF05016">
    <property type="entry name" value="ParE_toxin"/>
    <property type="match status" value="1"/>
</dbReference>
<dbReference type="PIRSF" id="PIRSF029218">
    <property type="entry name" value="ParE"/>
    <property type="match status" value="1"/>
</dbReference>
<keyword evidence="5" id="KW-1185">Reference proteome</keyword>
<dbReference type="InterPro" id="IPR051803">
    <property type="entry name" value="TA_system_RelE-like_toxin"/>
</dbReference>
<dbReference type="EMBL" id="LVIE01000173">
    <property type="protein sequence ID" value="OHT23733.1"/>
    <property type="molecule type" value="Genomic_DNA"/>
</dbReference>
<evidence type="ECO:0000256" key="3">
    <source>
        <dbReference type="PIRNR" id="PIRNR029218"/>
    </source>
</evidence>
<evidence type="ECO:0000313" key="5">
    <source>
        <dbReference type="Proteomes" id="UP000179588"/>
    </source>
</evidence>
<dbReference type="InterPro" id="IPR007712">
    <property type="entry name" value="RelE/ParE_toxin"/>
</dbReference>
<evidence type="ECO:0000256" key="2">
    <source>
        <dbReference type="ARBA" id="ARBA00022649"/>
    </source>
</evidence>
<dbReference type="InterPro" id="IPR035093">
    <property type="entry name" value="RelE/ParE_toxin_dom_sf"/>
</dbReference>
<dbReference type="InterPro" id="IPR028344">
    <property type="entry name" value="ParE1/4"/>
</dbReference>
<evidence type="ECO:0000256" key="1">
    <source>
        <dbReference type="ARBA" id="ARBA00006226"/>
    </source>
</evidence>
<dbReference type="PANTHER" id="PTHR33755:SF9">
    <property type="entry name" value="TOXIN PARE1"/>
    <property type="match status" value="1"/>
</dbReference>
<evidence type="ECO:0000313" key="4">
    <source>
        <dbReference type="EMBL" id="OHT23733.1"/>
    </source>
</evidence>